<keyword evidence="5" id="KW-0819">tRNA processing</keyword>
<dbReference type="GO" id="GO:0160206">
    <property type="term" value="F:tRNA (cytidine(32)/uridine(32)-2'-O)-methyltransferase activity"/>
    <property type="evidence" value="ECO:0007669"/>
    <property type="project" value="UniProtKB-EC"/>
</dbReference>
<evidence type="ECO:0000313" key="8">
    <source>
        <dbReference type="Proteomes" id="UP001549366"/>
    </source>
</evidence>
<comment type="subcellular location">
    <subcellularLocation>
        <location evidence="5">Cytoplasm</location>
    </subcellularLocation>
</comment>
<dbReference type="Gene3D" id="3.40.1280.10">
    <property type="match status" value="1"/>
</dbReference>
<dbReference type="NCBIfam" id="NF011694">
    <property type="entry name" value="PRK15114.1"/>
    <property type="match status" value="1"/>
</dbReference>
<dbReference type="InterPro" id="IPR001537">
    <property type="entry name" value="SpoU_MeTrfase"/>
</dbReference>
<dbReference type="InterPro" id="IPR029028">
    <property type="entry name" value="Alpha/beta_knot_MTases"/>
</dbReference>
<keyword evidence="2 5" id="KW-0489">Methyltransferase</keyword>
<evidence type="ECO:0000256" key="5">
    <source>
        <dbReference type="RuleBase" id="RU362024"/>
    </source>
</evidence>
<keyword evidence="8" id="KW-1185">Reference proteome</keyword>
<dbReference type="PIRSF" id="PIRSF004808">
    <property type="entry name" value="LasT"/>
    <property type="match status" value="1"/>
</dbReference>
<dbReference type="NCBIfam" id="TIGR00050">
    <property type="entry name" value="rRNA_methyl_1"/>
    <property type="match status" value="1"/>
</dbReference>
<feature type="domain" description="tRNA/rRNA methyltransferase SpoU type" evidence="6">
    <location>
        <begin position="21"/>
        <end position="170"/>
    </location>
</feature>
<keyword evidence="4 5" id="KW-0949">S-adenosyl-L-methionine</keyword>
<dbReference type="GO" id="GO:0032259">
    <property type="term" value="P:methylation"/>
    <property type="evidence" value="ECO:0007669"/>
    <property type="project" value="UniProtKB-KW"/>
</dbReference>
<dbReference type="EC" id="2.1.1.200" evidence="5"/>
<proteinExistence type="inferred from homology"/>
<dbReference type="CDD" id="cd18093">
    <property type="entry name" value="SpoU-like_TrmJ"/>
    <property type="match status" value="1"/>
</dbReference>
<evidence type="ECO:0000256" key="4">
    <source>
        <dbReference type="ARBA" id="ARBA00022691"/>
    </source>
</evidence>
<evidence type="ECO:0000313" key="7">
    <source>
        <dbReference type="EMBL" id="MET4758863.1"/>
    </source>
</evidence>
<keyword evidence="3 7" id="KW-0808">Transferase</keyword>
<dbReference type="SUPFAM" id="SSF75217">
    <property type="entry name" value="alpha/beta knot"/>
    <property type="match status" value="1"/>
</dbReference>
<accession>A0ABV2SPM7</accession>
<dbReference type="EMBL" id="JBEWTB010000002">
    <property type="protein sequence ID" value="MET4758863.1"/>
    <property type="molecule type" value="Genomic_DNA"/>
</dbReference>
<comment type="caution">
    <text evidence="7">The sequence shown here is derived from an EMBL/GenBank/DDBJ whole genome shotgun (WGS) entry which is preliminary data.</text>
</comment>
<dbReference type="InterPro" id="IPR004384">
    <property type="entry name" value="RNA_MeTrfase_TrmJ/LasT"/>
</dbReference>
<sequence length="267" mass="29060">MVNDSAAKEPVINGSLALDNISIVLINTTHPGNIGAAARAMKAMGLSRLVLVGPADFPSGHATALASGADDILASARVVDTLDEALAGCQFVVGTSARVRGVSLELVEPKACANQILDEAEQAQVALVFGREDRGMTNEELRRCHLQVHIPTNPDFSSLNLGAAVQVMAYELRMTQLARLGGVELPKTKQMEHASQEDMERFYQHLYETLVQIGFLEHSSHEKIMAKLRRMYGRIRPDRVELSILRGILSETGKFAKDSSEPSKETL</sequence>
<dbReference type="Gene3D" id="1.10.8.590">
    <property type="match status" value="1"/>
</dbReference>
<gene>
    <name evidence="5" type="primary">trmJ</name>
    <name evidence="7" type="ORF">V5J35_004055</name>
</gene>
<reference evidence="7 8" key="1">
    <citation type="submission" date="2024-06" db="EMBL/GenBank/DDBJ databases">
        <title>Genomic Encyclopedia of Type Strains, Phase V (KMG-V): Genome sequencing to study the core and pangenomes of soil and plant-associated prokaryotes.</title>
        <authorList>
            <person name="Whitman W."/>
        </authorList>
    </citation>
    <scope>NUCLEOTIDE SEQUENCE [LARGE SCALE GENOMIC DNA]</scope>
    <source>
        <strain evidence="7 8">NE40</strain>
    </source>
</reference>
<organism evidence="7 8">
    <name type="scientific">Endozoicomonas lisbonensis</name>
    <dbReference type="NCBI Taxonomy" id="3120522"/>
    <lineage>
        <taxon>Bacteria</taxon>
        <taxon>Pseudomonadati</taxon>
        <taxon>Pseudomonadota</taxon>
        <taxon>Gammaproteobacteria</taxon>
        <taxon>Oceanospirillales</taxon>
        <taxon>Endozoicomonadaceae</taxon>
        <taxon>Endozoicomonas</taxon>
    </lineage>
</organism>
<comment type="similarity">
    <text evidence="1">Belongs to the class IV-like SAM-binding methyltransferase superfamily. RNA methyltransferase TrmH family.</text>
</comment>
<evidence type="ECO:0000256" key="1">
    <source>
        <dbReference type="ARBA" id="ARBA00007228"/>
    </source>
</evidence>
<evidence type="ECO:0000259" key="6">
    <source>
        <dbReference type="Pfam" id="PF00588"/>
    </source>
</evidence>
<dbReference type="PANTHER" id="PTHR42786:SF2">
    <property type="entry name" value="TRNA (CYTIDINE_URIDINE-2'-O-)-METHYLTRANSFERASE TRMJ"/>
    <property type="match status" value="1"/>
</dbReference>
<comment type="function">
    <text evidence="5">Catalyzes the formation of 2'O-methylated cytidine (Cm32) or 2'O-methylated uridine (Um32) at position 32 in tRNA.</text>
</comment>
<name>A0ABV2SPM7_9GAMM</name>
<dbReference type="InterPro" id="IPR029026">
    <property type="entry name" value="tRNA_m1G_MTases_N"/>
</dbReference>
<protein>
    <recommendedName>
        <fullName evidence="5">tRNA (cytidine/uridine-2'-O-)-methyltransferase TrmJ</fullName>
        <ecNumber evidence="5">2.1.1.200</ecNumber>
    </recommendedName>
    <alternativeName>
        <fullName evidence="5">tRNA (cytidine(32)/uridine(32)-2'-O)-methyltransferase</fullName>
    </alternativeName>
    <alternativeName>
        <fullName evidence="5">tRNA Cm32/Um32 methyltransferase</fullName>
    </alternativeName>
</protein>
<dbReference type="Pfam" id="PF00588">
    <property type="entry name" value="SpoU_methylase"/>
    <property type="match status" value="1"/>
</dbReference>
<evidence type="ECO:0000256" key="3">
    <source>
        <dbReference type="ARBA" id="ARBA00022679"/>
    </source>
</evidence>
<comment type="catalytic activity">
    <reaction evidence="5">
        <text>uridine(32) in tRNA + S-adenosyl-L-methionine = 2'-O-methyluridine(32) in tRNA + S-adenosyl-L-homocysteine + H(+)</text>
        <dbReference type="Rhea" id="RHEA:42936"/>
        <dbReference type="Rhea" id="RHEA-COMP:10107"/>
        <dbReference type="Rhea" id="RHEA-COMP:10290"/>
        <dbReference type="ChEBI" id="CHEBI:15378"/>
        <dbReference type="ChEBI" id="CHEBI:57856"/>
        <dbReference type="ChEBI" id="CHEBI:59789"/>
        <dbReference type="ChEBI" id="CHEBI:65315"/>
        <dbReference type="ChEBI" id="CHEBI:74478"/>
        <dbReference type="EC" id="2.1.1.200"/>
    </reaction>
</comment>
<comment type="subunit">
    <text evidence="5">Homodimer.</text>
</comment>
<keyword evidence="5" id="KW-0963">Cytoplasm</keyword>
<dbReference type="Proteomes" id="UP001549366">
    <property type="component" value="Unassembled WGS sequence"/>
</dbReference>
<comment type="catalytic activity">
    <reaction evidence="5">
        <text>cytidine(32) in tRNA + S-adenosyl-L-methionine = 2'-O-methylcytidine(32) in tRNA + S-adenosyl-L-homocysteine + H(+)</text>
        <dbReference type="Rhea" id="RHEA:42932"/>
        <dbReference type="Rhea" id="RHEA-COMP:10288"/>
        <dbReference type="Rhea" id="RHEA-COMP:10289"/>
        <dbReference type="ChEBI" id="CHEBI:15378"/>
        <dbReference type="ChEBI" id="CHEBI:57856"/>
        <dbReference type="ChEBI" id="CHEBI:59789"/>
        <dbReference type="ChEBI" id="CHEBI:74495"/>
        <dbReference type="ChEBI" id="CHEBI:82748"/>
        <dbReference type="EC" id="2.1.1.200"/>
    </reaction>
</comment>
<evidence type="ECO:0000256" key="2">
    <source>
        <dbReference type="ARBA" id="ARBA00022603"/>
    </source>
</evidence>
<dbReference type="PANTHER" id="PTHR42786">
    <property type="entry name" value="TRNA/RRNA METHYLTRANSFERASE"/>
    <property type="match status" value="1"/>
</dbReference>